<evidence type="ECO:0000259" key="1">
    <source>
        <dbReference type="Pfam" id="PF02627"/>
    </source>
</evidence>
<evidence type="ECO:0000313" key="2">
    <source>
        <dbReference type="EMBL" id="RJF96188.1"/>
    </source>
</evidence>
<dbReference type="EMBL" id="QYUO01000002">
    <property type="protein sequence ID" value="RJF96188.1"/>
    <property type="molecule type" value="Genomic_DNA"/>
</dbReference>
<evidence type="ECO:0000313" key="3">
    <source>
        <dbReference type="Proteomes" id="UP000265955"/>
    </source>
</evidence>
<gene>
    <name evidence="2" type="ORF">D3871_22980</name>
</gene>
<proteinExistence type="predicted"/>
<protein>
    <submittedName>
        <fullName evidence="2">Carboxymuconolactone decarboxylase family protein</fullName>
    </submittedName>
</protein>
<comment type="caution">
    <text evidence="2">The sequence shown here is derived from an EMBL/GenBank/DDBJ whole genome shotgun (WGS) entry which is preliminary data.</text>
</comment>
<dbReference type="InterPro" id="IPR029032">
    <property type="entry name" value="AhpD-like"/>
</dbReference>
<dbReference type="OrthoDB" id="4704294at2"/>
<dbReference type="PANTHER" id="PTHR34846:SF5">
    <property type="entry name" value="CARBOXYMUCONOLACTONE DECARBOXYLASE-LIKE DOMAIN-CONTAINING PROTEIN"/>
    <property type="match status" value="1"/>
</dbReference>
<dbReference type="GO" id="GO:0051920">
    <property type="term" value="F:peroxiredoxin activity"/>
    <property type="evidence" value="ECO:0007669"/>
    <property type="project" value="InterPro"/>
</dbReference>
<dbReference type="InterPro" id="IPR003779">
    <property type="entry name" value="CMD-like"/>
</dbReference>
<dbReference type="PANTHER" id="PTHR34846">
    <property type="entry name" value="4-CARBOXYMUCONOLACTONE DECARBOXYLASE FAMILY PROTEIN (AFU_ORTHOLOGUE AFUA_6G11590)"/>
    <property type="match status" value="1"/>
</dbReference>
<dbReference type="RefSeq" id="WP_119771336.1">
    <property type="nucleotide sequence ID" value="NZ_QYUO01000002.1"/>
</dbReference>
<dbReference type="SUPFAM" id="SSF69118">
    <property type="entry name" value="AhpD-like"/>
    <property type="match status" value="1"/>
</dbReference>
<organism evidence="2 3">
    <name type="scientific">Noviherbaspirillum saxi</name>
    <dbReference type="NCBI Taxonomy" id="2320863"/>
    <lineage>
        <taxon>Bacteria</taxon>
        <taxon>Pseudomonadati</taxon>
        <taxon>Pseudomonadota</taxon>
        <taxon>Betaproteobacteria</taxon>
        <taxon>Burkholderiales</taxon>
        <taxon>Oxalobacteraceae</taxon>
        <taxon>Noviherbaspirillum</taxon>
    </lineage>
</organism>
<dbReference type="Pfam" id="PF02627">
    <property type="entry name" value="CMD"/>
    <property type="match status" value="1"/>
</dbReference>
<dbReference type="AlphaFoldDB" id="A0A3A3FKY4"/>
<keyword evidence="3" id="KW-1185">Reference proteome</keyword>
<name>A0A3A3FKY4_9BURK</name>
<sequence>MESIAATQRVAPAVAPYEQAVSEAFARITPPGKQPLNLFRTMARSPRILQRMFAGSLLDAGSLTLRQRELVILRSCARCQSEYEWGVHVAFFASAVGLTEQEIAATRVEGDIRTAGWSTNEELLIRLVDALHDAANVPDELWQALEDSYTTEQLLELICLTGYYHTISFLTNALRIEPENYAPRFHGLPK</sequence>
<dbReference type="Gene3D" id="1.20.1290.10">
    <property type="entry name" value="AhpD-like"/>
    <property type="match status" value="1"/>
</dbReference>
<accession>A0A3A3FKY4</accession>
<feature type="domain" description="Carboxymuconolactone decarboxylase-like" evidence="1">
    <location>
        <begin position="51"/>
        <end position="107"/>
    </location>
</feature>
<dbReference type="Proteomes" id="UP000265955">
    <property type="component" value="Unassembled WGS sequence"/>
</dbReference>
<reference evidence="3" key="1">
    <citation type="submission" date="2018-09" db="EMBL/GenBank/DDBJ databases">
        <authorList>
            <person name="Zhu H."/>
        </authorList>
    </citation>
    <scope>NUCLEOTIDE SEQUENCE [LARGE SCALE GENOMIC DNA]</scope>
    <source>
        <strain evidence="3">K1R23-30</strain>
    </source>
</reference>